<gene>
    <name evidence="2" type="ORF">DUI87_12339</name>
</gene>
<dbReference type="AlphaFoldDB" id="A0A3M0KBS7"/>
<keyword evidence="3" id="KW-1185">Reference proteome</keyword>
<dbReference type="EMBL" id="QRBI01000111">
    <property type="protein sequence ID" value="RMC10628.1"/>
    <property type="molecule type" value="Genomic_DNA"/>
</dbReference>
<evidence type="ECO:0000313" key="3">
    <source>
        <dbReference type="Proteomes" id="UP000269221"/>
    </source>
</evidence>
<accession>A0A3M0KBS7</accession>
<feature type="region of interest" description="Disordered" evidence="1">
    <location>
        <begin position="62"/>
        <end position="125"/>
    </location>
</feature>
<dbReference type="Proteomes" id="UP000269221">
    <property type="component" value="Unassembled WGS sequence"/>
</dbReference>
<sequence length="125" mass="14093">MDIPGCLGNQQLQLCPHTPCKPHGSREVLRCLWDALIEQLNLNEAESEIQMLVSELIGNRTQLQHNSSGPNSGLSYDLIPPFRRTGPGFVPPEQTPKGQKRMPSHEQNKSYLARESIKQTRVHNQ</sequence>
<evidence type="ECO:0000313" key="2">
    <source>
        <dbReference type="EMBL" id="RMC10628.1"/>
    </source>
</evidence>
<proteinExistence type="predicted"/>
<reference evidence="2 3" key="1">
    <citation type="submission" date="2018-07" db="EMBL/GenBank/DDBJ databases">
        <title>A high quality draft genome assembly of the barn swallow (H. rustica rustica).</title>
        <authorList>
            <person name="Formenti G."/>
            <person name="Chiara M."/>
            <person name="Poveda L."/>
            <person name="Francoijs K.-J."/>
            <person name="Bonisoli-Alquati A."/>
            <person name="Canova L."/>
            <person name="Gianfranceschi L."/>
            <person name="Horner D.S."/>
            <person name="Saino N."/>
        </authorList>
    </citation>
    <scope>NUCLEOTIDE SEQUENCE [LARGE SCALE GENOMIC DNA]</scope>
    <source>
        <strain evidence="2">Chelidonia</strain>
        <tissue evidence="2">Blood</tissue>
    </source>
</reference>
<name>A0A3M0KBS7_HIRRU</name>
<organism evidence="2 3">
    <name type="scientific">Hirundo rustica rustica</name>
    <dbReference type="NCBI Taxonomy" id="333673"/>
    <lineage>
        <taxon>Eukaryota</taxon>
        <taxon>Metazoa</taxon>
        <taxon>Chordata</taxon>
        <taxon>Craniata</taxon>
        <taxon>Vertebrata</taxon>
        <taxon>Euteleostomi</taxon>
        <taxon>Archelosauria</taxon>
        <taxon>Archosauria</taxon>
        <taxon>Dinosauria</taxon>
        <taxon>Saurischia</taxon>
        <taxon>Theropoda</taxon>
        <taxon>Coelurosauria</taxon>
        <taxon>Aves</taxon>
        <taxon>Neognathae</taxon>
        <taxon>Neoaves</taxon>
        <taxon>Telluraves</taxon>
        <taxon>Australaves</taxon>
        <taxon>Passeriformes</taxon>
        <taxon>Sylvioidea</taxon>
        <taxon>Hirundinidae</taxon>
        <taxon>Hirundo</taxon>
    </lineage>
</organism>
<feature type="compositionally biased region" description="Polar residues" evidence="1">
    <location>
        <begin position="62"/>
        <end position="74"/>
    </location>
</feature>
<comment type="caution">
    <text evidence="2">The sequence shown here is derived from an EMBL/GenBank/DDBJ whole genome shotgun (WGS) entry which is preliminary data.</text>
</comment>
<evidence type="ECO:0000256" key="1">
    <source>
        <dbReference type="SAM" id="MobiDB-lite"/>
    </source>
</evidence>
<protein>
    <submittedName>
        <fullName evidence="2">Uncharacterized protein</fullName>
    </submittedName>
</protein>